<dbReference type="AlphaFoldDB" id="A0A371ASI4"/>
<comment type="caution">
    <text evidence="2">The sequence shown here is derived from an EMBL/GenBank/DDBJ whole genome shotgun (WGS) entry which is preliminary data.</text>
</comment>
<evidence type="ECO:0000313" key="2">
    <source>
        <dbReference type="EMBL" id="RDU22502.1"/>
    </source>
</evidence>
<dbReference type="OrthoDB" id="9792542at2"/>
<organism evidence="2 3">
    <name type="scientific">Anaerosacchariphilus polymeriproducens</name>
    <dbReference type="NCBI Taxonomy" id="1812858"/>
    <lineage>
        <taxon>Bacteria</taxon>
        <taxon>Bacillati</taxon>
        <taxon>Bacillota</taxon>
        <taxon>Clostridia</taxon>
        <taxon>Lachnospirales</taxon>
        <taxon>Lachnospiraceae</taxon>
        <taxon>Anaerosacchariphilus</taxon>
    </lineage>
</organism>
<accession>A0A371ASI4</accession>
<evidence type="ECO:0000259" key="1">
    <source>
        <dbReference type="Pfam" id="PF01243"/>
    </source>
</evidence>
<evidence type="ECO:0000313" key="3">
    <source>
        <dbReference type="Proteomes" id="UP000255036"/>
    </source>
</evidence>
<dbReference type="InterPro" id="IPR012349">
    <property type="entry name" value="Split_barrel_FMN-bd"/>
</dbReference>
<dbReference type="InterPro" id="IPR011576">
    <property type="entry name" value="Pyridox_Oxase_N"/>
</dbReference>
<sequence length="133" mass="15172">MIDYVSILEKNPNGVLATQDDDKLRTRVFQYLFADGKKIYFCTSSEKAVFAQINSNPNVSFCTYPQNYTPVLSISGKAAFVEDKELKERALDENPSIKSMYGSTENPLFKIFYINIEEIKTFSIAEGLKQFKL</sequence>
<dbReference type="SUPFAM" id="SSF50475">
    <property type="entry name" value="FMN-binding split barrel"/>
    <property type="match status" value="1"/>
</dbReference>
<dbReference type="InterPro" id="IPR052917">
    <property type="entry name" value="Stress-Dev_Protein"/>
</dbReference>
<dbReference type="RefSeq" id="WP_115482912.1">
    <property type="nucleotide sequence ID" value="NZ_QRCT01000049.1"/>
</dbReference>
<reference evidence="2 3" key="1">
    <citation type="submission" date="2018-07" db="EMBL/GenBank/DDBJ databases">
        <title>Anaerosacharophilus polymeroproducens gen. nov. sp. nov., an anaerobic bacterium isolated from salt field.</title>
        <authorList>
            <person name="Kim W."/>
            <person name="Yang S.-H."/>
            <person name="Oh J."/>
            <person name="Lee J.-H."/>
            <person name="Kwon K.K."/>
        </authorList>
    </citation>
    <scope>NUCLEOTIDE SEQUENCE [LARGE SCALE GENOMIC DNA]</scope>
    <source>
        <strain evidence="2 3">MCWD5</strain>
    </source>
</reference>
<dbReference type="PANTHER" id="PTHR34818">
    <property type="entry name" value="PROTEIN BLI-3"/>
    <property type="match status" value="1"/>
</dbReference>
<protein>
    <submittedName>
        <fullName evidence="2">Pyridoxamine 5-phosphate oxidase</fullName>
    </submittedName>
</protein>
<dbReference type="Gene3D" id="2.30.110.10">
    <property type="entry name" value="Electron Transport, Fmn-binding Protein, Chain A"/>
    <property type="match status" value="1"/>
</dbReference>
<proteinExistence type="predicted"/>
<dbReference type="PANTHER" id="PTHR34818:SF1">
    <property type="entry name" value="PROTEIN BLI-3"/>
    <property type="match status" value="1"/>
</dbReference>
<dbReference type="EMBL" id="QRCT01000049">
    <property type="protein sequence ID" value="RDU22502.1"/>
    <property type="molecule type" value="Genomic_DNA"/>
</dbReference>
<feature type="domain" description="Pyridoxamine 5'-phosphate oxidase N-terminal" evidence="1">
    <location>
        <begin position="5"/>
        <end position="121"/>
    </location>
</feature>
<dbReference type="Pfam" id="PF01243">
    <property type="entry name" value="PNPOx_N"/>
    <property type="match status" value="1"/>
</dbReference>
<gene>
    <name evidence="2" type="ORF">DWV06_14535</name>
</gene>
<name>A0A371ASI4_9FIRM</name>
<dbReference type="Proteomes" id="UP000255036">
    <property type="component" value="Unassembled WGS sequence"/>
</dbReference>
<keyword evidence="3" id="KW-1185">Reference proteome</keyword>